<feature type="transmembrane region" description="Helical" evidence="5">
    <location>
        <begin position="145"/>
        <end position="163"/>
    </location>
</feature>
<dbReference type="AlphaFoldDB" id="A0A4R8REW6"/>
<protein>
    <recommendedName>
        <fullName evidence="6">Integral membrane bound transporter domain-containing protein</fullName>
    </recommendedName>
</protein>
<keyword evidence="8" id="KW-1185">Reference proteome</keyword>
<dbReference type="InterPro" id="IPR049453">
    <property type="entry name" value="Memb_transporter_dom"/>
</dbReference>
<feature type="transmembrane region" description="Helical" evidence="5">
    <location>
        <begin position="115"/>
        <end position="133"/>
    </location>
</feature>
<evidence type="ECO:0000256" key="3">
    <source>
        <dbReference type="ARBA" id="ARBA00022989"/>
    </source>
</evidence>
<keyword evidence="3 5" id="KW-1133">Transmembrane helix</keyword>
<evidence type="ECO:0000313" key="7">
    <source>
        <dbReference type="EMBL" id="TDZ53850.1"/>
    </source>
</evidence>
<reference evidence="7 8" key="1">
    <citation type="journal article" date="2019" name="Sci. Rep.">
        <title>Extended insight into the Mycobacterium chelonae-abscessus complex through whole genome sequencing of Mycobacterium salmoniphilum outbreak and Mycobacterium salmoniphilum-like strains.</title>
        <authorList>
            <person name="Behra P.R.K."/>
            <person name="Das S."/>
            <person name="Pettersson B.M.F."/>
            <person name="Shirreff L."/>
            <person name="DuCote T."/>
            <person name="Jacobsson K.G."/>
            <person name="Ennis D.G."/>
            <person name="Kirsebom L.A."/>
        </authorList>
    </citation>
    <scope>NUCLEOTIDE SEQUENCE [LARGE SCALE GENOMIC DNA]</scope>
    <source>
        <strain evidence="7 8">CCUG 63697</strain>
    </source>
</reference>
<dbReference type="RefSeq" id="WP_134047654.1">
    <property type="nucleotide sequence ID" value="NZ_PECB01000005.1"/>
</dbReference>
<dbReference type="Pfam" id="PF13515">
    <property type="entry name" value="FUSC_2"/>
    <property type="match status" value="1"/>
</dbReference>
<evidence type="ECO:0000256" key="1">
    <source>
        <dbReference type="ARBA" id="ARBA00004141"/>
    </source>
</evidence>
<evidence type="ECO:0000313" key="8">
    <source>
        <dbReference type="Proteomes" id="UP000295165"/>
    </source>
</evidence>
<dbReference type="Proteomes" id="UP000295165">
    <property type="component" value="Unassembled WGS sequence"/>
</dbReference>
<proteinExistence type="predicted"/>
<name>A0A4R8REW6_9MYCO</name>
<comment type="caution">
    <text evidence="7">The sequence shown here is derived from an EMBL/GenBank/DDBJ whole genome shotgun (WGS) entry which is preliminary data.</text>
</comment>
<feature type="transmembrane region" description="Helical" evidence="5">
    <location>
        <begin position="77"/>
        <end position="109"/>
    </location>
</feature>
<dbReference type="EMBL" id="PECC01000009">
    <property type="protein sequence ID" value="TDZ53850.1"/>
    <property type="molecule type" value="Genomic_DNA"/>
</dbReference>
<feature type="transmembrane region" description="Helical" evidence="5">
    <location>
        <begin position="20"/>
        <end position="41"/>
    </location>
</feature>
<gene>
    <name evidence="7" type="ORF">CCUG63697_00015</name>
</gene>
<comment type="subcellular location">
    <subcellularLocation>
        <location evidence="1">Membrane</location>
        <topology evidence="1">Multi-pass membrane protein</topology>
    </subcellularLocation>
</comment>
<evidence type="ECO:0000256" key="5">
    <source>
        <dbReference type="SAM" id="Phobius"/>
    </source>
</evidence>
<dbReference type="GO" id="GO:0016020">
    <property type="term" value="C:membrane"/>
    <property type="evidence" value="ECO:0007669"/>
    <property type="project" value="UniProtKB-SubCell"/>
</dbReference>
<sequence>MIARIGSATSSAVRRLRGLAWAIVQASIAAGLAWFIAHDLMGHPQPFFAPVAAAVCLSASTVLRAQRALQMIFGVSLGIGIGVAVQALLGTSAFAVVGAVLVSLCLAVILAQGFIAQGLMFFNQTAVSAILIITLPHGGTGAERLFDALVGGGIAIVVSVLLFPANPVALLRTAIGSTLAAMADTLTRLARMVEDWGRESGDAGWIGAEAERLNQDLAGIAQARATAGQVIRVAPRRRALRPVVEILEREATQIALLTSTVLNLARTADAALRAGEDLPDELPAAVRDLASGLSSLVSGDTATAAAAAARAVGRMDDPPIATPSRASLVALLIIDCGRDLEAIVAFSISSSTARREE</sequence>
<keyword evidence="2 5" id="KW-0812">Transmembrane</keyword>
<keyword evidence="4 5" id="KW-0472">Membrane</keyword>
<evidence type="ECO:0000256" key="2">
    <source>
        <dbReference type="ARBA" id="ARBA00022692"/>
    </source>
</evidence>
<accession>A0A4R8REW6</accession>
<evidence type="ECO:0000259" key="6">
    <source>
        <dbReference type="Pfam" id="PF13515"/>
    </source>
</evidence>
<feature type="domain" description="Integral membrane bound transporter" evidence="6">
    <location>
        <begin position="32"/>
        <end position="158"/>
    </location>
</feature>
<evidence type="ECO:0000256" key="4">
    <source>
        <dbReference type="ARBA" id="ARBA00023136"/>
    </source>
</evidence>
<organism evidence="7 8">
    <name type="scientific">Mycobacteroides franklinii</name>
    <dbReference type="NCBI Taxonomy" id="948102"/>
    <lineage>
        <taxon>Bacteria</taxon>
        <taxon>Bacillati</taxon>
        <taxon>Actinomycetota</taxon>
        <taxon>Actinomycetes</taxon>
        <taxon>Mycobacteriales</taxon>
        <taxon>Mycobacteriaceae</taxon>
        <taxon>Mycobacteroides</taxon>
    </lineage>
</organism>